<evidence type="ECO:0000259" key="2">
    <source>
        <dbReference type="PROSITE" id="PS51258"/>
    </source>
</evidence>
<dbReference type="PANTHER" id="PTHR31280">
    <property type="entry name" value="PROTEIN UNC-13 HOMOLOG"/>
    <property type="match status" value="1"/>
</dbReference>
<dbReference type="EMBL" id="JBBNAF010000013">
    <property type="protein sequence ID" value="KAK9087803.1"/>
    <property type="molecule type" value="Genomic_DNA"/>
</dbReference>
<sequence>MVGSLHSRRESIASSSTTFWSESSEQVQGGTGGGAAAHMLELIEFPFGAVEGLDRDDLREAAYEVFFTACRSSPGFGGRNALSFYSTGGENGEGGGGGTPRSNNVMGGIVGASKIKRALGLKSAKRLMHKKSSLGTATSAATPSPSGSPHGSDETLVLDEVDELLELMKKTWPILGINKFMHNVCFTWIFFQQYIATGQVEQDLLGASLAVLAEVTNDVKKSDKEQVYGKILSVAMNSIQSWSDQKLLSYHENFQSGGAGLMENILPLTLSATKIINEELSSYGNEEEVASTGATGNRVDFYIRSSLRNAFAKRLQKIANVVSSEVEENSSETLLRLAEGTEELALEEKDKFSPVLKKWHPIAAGIASMTLHNCYGLVLQKYLADVSTLTNEAIEVLKRADKLEKDLVQVVVEDSVDCEDGGRAIIREMVPYEIDNLFSSLLKTWIDDRMKRLRECLERAKDTETWNPKSKTEPHAQSVAEIMRMARETVEDLFEIPVGISNELVMDLVEGLELVFQDYISFIASCGSKQNYIPQLPPLTRCSQHSKFIDLWKKAAPCKSGIENKRRVGPADGNHPRPSTSRGTQRLYIRLNSLYYILSHINSLDKLLVISPRQKPSVQKHESNSGRYLAVSTSFFGHALSSIQTAIQHVSEVAAYRLIFLDSNFVFYECLYLEDVVNARIRPALRILKQNLTLLCAILADKAQPLAVKEVMRATFEAFLMVLLAGGGSRIFSVADHDMIEEDFDSLKRVFCSCGEGLIGEESVEKEAETVEGVLGLMAQYTEQLVEDFSIVACEVSGLGVVGSGQKVPMPPTTGRWNRADPNTILRVLCHRNDKIANQFLKKTFQLAKR</sequence>
<accession>A0AAP0EEL6</accession>
<evidence type="ECO:0000259" key="3">
    <source>
        <dbReference type="PROSITE" id="PS51259"/>
    </source>
</evidence>
<evidence type="ECO:0000313" key="4">
    <source>
        <dbReference type="EMBL" id="KAK9087803.1"/>
    </source>
</evidence>
<feature type="compositionally biased region" description="Low complexity" evidence="1">
    <location>
        <begin position="12"/>
        <end position="25"/>
    </location>
</feature>
<comment type="caution">
    <text evidence="4">The sequence shown here is derived from an EMBL/GenBank/DDBJ whole genome shotgun (WGS) entry which is preliminary data.</text>
</comment>
<dbReference type="InterPro" id="IPR057984">
    <property type="entry name" value="PATROL1_C"/>
</dbReference>
<dbReference type="PROSITE" id="PS51258">
    <property type="entry name" value="MHD1"/>
    <property type="match status" value="1"/>
</dbReference>
<dbReference type="AlphaFoldDB" id="A0AAP0EEL6"/>
<evidence type="ECO:0000256" key="1">
    <source>
        <dbReference type="SAM" id="MobiDB-lite"/>
    </source>
</evidence>
<gene>
    <name evidence="4" type="ORF">Syun_030197</name>
</gene>
<evidence type="ECO:0000313" key="5">
    <source>
        <dbReference type="Proteomes" id="UP001420932"/>
    </source>
</evidence>
<feature type="domain" description="MHD2" evidence="3">
    <location>
        <begin position="678"/>
        <end position="789"/>
    </location>
</feature>
<feature type="region of interest" description="Disordered" evidence="1">
    <location>
        <begin position="132"/>
        <end position="153"/>
    </location>
</feature>
<proteinExistence type="predicted"/>
<feature type="region of interest" description="Disordered" evidence="1">
    <location>
        <begin position="1"/>
        <end position="33"/>
    </location>
</feature>
<dbReference type="InterPro" id="IPR014770">
    <property type="entry name" value="Munc13_1"/>
</dbReference>
<name>A0AAP0EEL6_9MAGN</name>
<dbReference type="PROSITE" id="PS51259">
    <property type="entry name" value="MHD2"/>
    <property type="match status" value="1"/>
</dbReference>
<reference evidence="4 5" key="1">
    <citation type="submission" date="2024-01" db="EMBL/GenBank/DDBJ databases">
        <title>Genome assemblies of Stephania.</title>
        <authorList>
            <person name="Yang L."/>
        </authorList>
    </citation>
    <scope>NUCLEOTIDE SEQUENCE [LARGE SCALE GENOMIC DNA]</scope>
    <source>
        <strain evidence="4">YNDBR</strain>
        <tissue evidence="4">Leaf</tissue>
    </source>
</reference>
<keyword evidence="5" id="KW-1185">Reference proteome</keyword>
<dbReference type="Pfam" id="PF25761">
    <property type="entry name" value="TPR_PATROL1"/>
    <property type="match status" value="1"/>
</dbReference>
<dbReference type="PANTHER" id="PTHR31280:SF1">
    <property type="entry name" value="OS03G0138600 PROTEIN"/>
    <property type="match status" value="1"/>
</dbReference>
<dbReference type="InterPro" id="IPR014772">
    <property type="entry name" value="Munc13_dom-2"/>
</dbReference>
<dbReference type="InterPro" id="IPR008528">
    <property type="entry name" value="unc-13_homologue"/>
</dbReference>
<dbReference type="Proteomes" id="UP001420932">
    <property type="component" value="Unassembled WGS sequence"/>
</dbReference>
<feature type="compositionally biased region" description="Low complexity" evidence="1">
    <location>
        <begin position="133"/>
        <end position="150"/>
    </location>
</feature>
<protein>
    <submittedName>
        <fullName evidence="4">Uncharacterized protein</fullName>
    </submittedName>
</protein>
<feature type="region of interest" description="Disordered" evidence="1">
    <location>
        <begin position="563"/>
        <end position="582"/>
    </location>
</feature>
<organism evidence="4 5">
    <name type="scientific">Stephania yunnanensis</name>
    <dbReference type="NCBI Taxonomy" id="152371"/>
    <lineage>
        <taxon>Eukaryota</taxon>
        <taxon>Viridiplantae</taxon>
        <taxon>Streptophyta</taxon>
        <taxon>Embryophyta</taxon>
        <taxon>Tracheophyta</taxon>
        <taxon>Spermatophyta</taxon>
        <taxon>Magnoliopsida</taxon>
        <taxon>Ranunculales</taxon>
        <taxon>Menispermaceae</taxon>
        <taxon>Menispermoideae</taxon>
        <taxon>Cissampelideae</taxon>
        <taxon>Stephania</taxon>
    </lineage>
</organism>
<feature type="domain" description="MHD1" evidence="2">
    <location>
        <begin position="394"/>
        <end position="536"/>
    </location>
</feature>